<gene>
    <name evidence="1" type="ORF">HYH02_004815</name>
</gene>
<dbReference type="InterPro" id="IPR043504">
    <property type="entry name" value="Peptidase_S1_PA_chymotrypsin"/>
</dbReference>
<dbReference type="InterPro" id="IPR009003">
    <property type="entry name" value="Peptidase_S1_PA"/>
</dbReference>
<sequence length="295" mass="30569">MVSRTAAEEAVRNVVEGPERGELLFFIGERTDDELSEWRILDTDGDSAIFAFVRRKAQGAAAGVATTSAGDAGAVAGLGMGSAAGAGEADVPATIRARARHSDKYAAHLVVEPPNSSPYKEAATVIGRHHVATFAHGGHEEWMLGQHLQIAVHCPDAPRRMFVDGKVVYKNPTKDVAILEVQHELPPPELDFGVVAGDKYYVHGQSTHAQPDGTSISHGVVAVTVPDACDHIRGDIVPGAGDSGGGCFSVHTGKLVAMVVGVDPRALKAVLVPAAILRGILTDLSATSGAAGAAT</sequence>
<protein>
    <recommendedName>
        <fullName evidence="3">Peptidase S1 domain-containing protein</fullName>
    </recommendedName>
</protein>
<dbReference type="EMBL" id="JAEHOD010000011">
    <property type="protein sequence ID" value="KAG2450308.1"/>
    <property type="molecule type" value="Genomic_DNA"/>
</dbReference>
<proteinExistence type="predicted"/>
<keyword evidence="2" id="KW-1185">Reference proteome</keyword>
<evidence type="ECO:0000313" key="1">
    <source>
        <dbReference type="EMBL" id="KAG2450308.1"/>
    </source>
</evidence>
<reference evidence="1" key="1">
    <citation type="journal article" date="2020" name="bioRxiv">
        <title>Comparative genomics of Chlamydomonas.</title>
        <authorList>
            <person name="Craig R.J."/>
            <person name="Hasan A.R."/>
            <person name="Ness R.W."/>
            <person name="Keightley P.D."/>
        </authorList>
    </citation>
    <scope>NUCLEOTIDE SEQUENCE</scope>
    <source>
        <strain evidence="1">CCAP 11/173</strain>
    </source>
</reference>
<dbReference type="Proteomes" id="UP000613740">
    <property type="component" value="Unassembled WGS sequence"/>
</dbReference>
<dbReference type="Pfam" id="PF13365">
    <property type="entry name" value="Trypsin_2"/>
    <property type="match status" value="1"/>
</dbReference>
<organism evidence="1 2">
    <name type="scientific">Chlamydomonas schloesseri</name>
    <dbReference type="NCBI Taxonomy" id="2026947"/>
    <lineage>
        <taxon>Eukaryota</taxon>
        <taxon>Viridiplantae</taxon>
        <taxon>Chlorophyta</taxon>
        <taxon>core chlorophytes</taxon>
        <taxon>Chlorophyceae</taxon>
        <taxon>CS clade</taxon>
        <taxon>Chlamydomonadales</taxon>
        <taxon>Chlamydomonadaceae</taxon>
        <taxon>Chlamydomonas</taxon>
    </lineage>
</organism>
<evidence type="ECO:0008006" key="3">
    <source>
        <dbReference type="Google" id="ProtNLM"/>
    </source>
</evidence>
<comment type="caution">
    <text evidence="1">The sequence shown here is derived from an EMBL/GenBank/DDBJ whole genome shotgun (WGS) entry which is preliminary data.</text>
</comment>
<dbReference type="AlphaFoldDB" id="A0A836B855"/>
<name>A0A836B855_9CHLO</name>
<dbReference type="Gene3D" id="2.40.10.10">
    <property type="entry name" value="Trypsin-like serine proteases"/>
    <property type="match status" value="2"/>
</dbReference>
<evidence type="ECO:0000313" key="2">
    <source>
        <dbReference type="Proteomes" id="UP000613740"/>
    </source>
</evidence>
<dbReference type="OrthoDB" id="542443at2759"/>
<accession>A0A836B855</accession>
<dbReference type="SUPFAM" id="SSF50494">
    <property type="entry name" value="Trypsin-like serine proteases"/>
    <property type="match status" value="1"/>
</dbReference>